<name>A0A0B2C2S4_9SPHN</name>
<proteinExistence type="inferred from homology"/>
<dbReference type="GO" id="GO:0005886">
    <property type="term" value="C:plasma membrane"/>
    <property type="evidence" value="ECO:0007669"/>
    <property type="project" value="UniProtKB-SubCell"/>
</dbReference>
<keyword evidence="7 10" id="KW-0472">Membrane</keyword>
<dbReference type="GO" id="GO:0009425">
    <property type="term" value="C:bacterial-type flagellum basal body"/>
    <property type="evidence" value="ECO:0007669"/>
    <property type="project" value="UniProtKB-SubCell"/>
</dbReference>
<dbReference type="AlphaFoldDB" id="A0A0B2C2S4"/>
<dbReference type="Pfam" id="PF01311">
    <property type="entry name" value="Bac_export_1"/>
    <property type="match status" value="1"/>
</dbReference>
<feature type="transmembrane region" description="Helical" evidence="10">
    <location>
        <begin position="42"/>
        <end position="60"/>
    </location>
</feature>
<evidence type="ECO:0000313" key="12">
    <source>
        <dbReference type="Proteomes" id="UP000030988"/>
    </source>
</evidence>
<keyword evidence="11" id="KW-0969">Cilium</keyword>
<dbReference type="RefSeq" id="WP_039095391.1">
    <property type="nucleotide sequence ID" value="NZ_JTDN01000001.1"/>
</dbReference>
<feature type="transmembrane region" description="Helical" evidence="10">
    <location>
        <begin position="15"/>
        <end position="35"/>
    </location>
</feature>
<dbReference type="Proteomes" id="UP000030988">
    <property type="component" value="Unassembled WGS sequence"/>
</dbReference>
<keyword evidence="8 10" id="KW-0975">Bacterial flagellum</keyword>
<comment type="caution">
    <text evidence="11">The sequence shown here is derived from an EMBL/GenBank/DDBJ whole genome shotgun (WGS) entry which is preliminary data.</text>
</comment>
<evidence type="ECO:0000256" key="10">
    <source>
        <dbReference type="RuleBase" id="RU362071"/>
    </source>
</evidence>
<evidence type="ECO:0000256" key="5">
    <source>
        <dbReference type="ARBA" id="ARBA00022692"/>
    </source>
</evidence>
<evidence type="ECO:0000256" key="8">
    <source>
        <dbReference type="ARBA" id="ARBA00023143"/>
    </source>
</evidence>
<organism evidence="11 12">
    <name type="scientific">Croceibacterium mercuriale</name>
    <dbReference type="NCBI Taxonomy" id="1572751"/>
    <lineage>
        <taxon>Bacteria</taxon>
        <taxon>Pseudomonadati</taxon>
        <taxon>Pseudomonadota</taxon>
        <taxon>Alphaproteobacteria</taxon>
        <taxon>Sphingomonadales</taxon>
        <taxon>Erythrobacteraceae</taxon>
        <taxon>Croceibacterium</taxon>
    </lineage>
</organism>
<feature type="transmembrane region" description="Helical" evidence="10">
    <location>
        <begin position="132"/>
        <end position="155"/>
    </location>
</feature>
<evidence type="ECO:0000256" key="9">
    <source>
        <dbReference type="NCBIfam" id="TIGR01400"/>
    </source>
</evidence>
<evidence type="ECO:0000256" key="4">
    <source>
        <dbReference type="ARBA" id="ARBA00022475"/>
    </source>
</evidence>
<evidence type="ECO:0000256" key="7">
    <source>
        <dbReference type="ARBA" id="ARBA00023136"/>
    </source>
</evidence>
<keyword evidence="11" id="KW-0966">Cell projection</keyword>
<evidence type="ECO:0000256" key="6">
    <source>
        <dbReference type="ARBA" id="ARBA00022989"/>
    </source>
</evidence>
<dbReference type="InterPro" id="IPR006303">
    <property type="entry name" value="FliR"/>
</dbReference>
<protein>
    <recommendedName>
        <fullName evidence="3 9">Flagellar biosynthetic protein FliR</fullName>
    </recommendedName>
</protein>
<dbReference type="NCBIfam" id="TIGR01400">
    <property type="entry name" value="fliR"/>
    <property type="match status" value="1"/>
</dbReference>
<dbReference type="PANTHER" id="PTHR30065">
    <property type="entry name" value="FLAGELLAR BIOSYNTHETIC PROTEIN FLIR"/>
    <property type="match status" value="1"/>
</dbReference>
<feature type="transmembrane region" description="Helical" evidence="10">
    <location>
        <begin position="75"/>
        <end position="96"/>
    </location>
</feature>
<evidence type="ECO:0000256" key="3">
    <source>
        <dbReference type="ARBA" id="ARBA00021717"/>
    </source>
</evidence>
<sequence length="260" mass="26894">MIGLDFGFGALEAEFWRMVFLMTRIGAALLAAPLFGGASVPATVRTCLIGALAIFAAVWLPDVPVPPSLLSLEGLLAVAGEVLVGATLGFVLQLAFAAPPLAAEIIAGSMGMSMAVAADPQGGGQTTAFGQYFNIVLVLIFLGVGAHLHWIALLMESYRAFPPGETWLGPERLSLVVGFGGEIFATALRIGLPVTLILLLVQFMTGVLSRAAPSLNLFALGLPAAVLAGIAALIITAPLLHEQLEELSAEAIGQVGQVLR</sequence>
<comment type="subcellular location">
    <subcellularLocation>
        <location evidence="10">Cell membrane</location>
        <topology evidence="10">Multi-pass membrane protein</topology>
    </subcellularLocation>
    <subcellularLocation>
        <location evidence="10">Bacterial flagellum basal body</location>
    </subcellularLocation>
</comment>
<dbReference type="STRING" id="1572751.PK98_07265"/>
<dbReference type="PANTHER" id="PTHR30065:SF1">
    <property type="entry name" value="SURFACE PRESENTATION OF ANTIGENS PROTEIN SPAR"/>
    <property type="match status" value="1"/>
</dbReference>
<reference evidence="11 12" key="1">
    <citation type="submission" date="2014-11" db="EMBL/GenBank/DDBJ databases">
        <title>Draft genome sequence of Kirrobacter mercurialis.</title>
        <authorList>
            <person name="Coil D.A."/>
            <person name="Eisen J.A."/>
        </authorList>
    </citation>
    <scope>NUCLEOTIDE SEQUENCE [LARGE SCALE GENOMIC DNA]</scope>
    <source>
        <strain evidence="11 12">Coronado</strain>
    </source>
</reference>
<feature type="transmembrane region" description="Helical" evidence="10">
    <location>
        <begin position="175"/>
        <end position="203"/>
    </location>
</feature>
<accession>A0A0B2C2S4</accession>
<keyword evidence="6 10" id="KW-1133">Transmembrane helix</keyword>
<keyword evidence="12" id="KW-1185">Reference proteome</keyword>
<evidence type="ECO:0000256" key="2">
    <source>
        <dbReference type="ARBA" id="ARBA00009772"/>
    </source>
</evidence>
<dbReference type="EMBL" id="JTDN01000001">
    <property type="protein sequence ID" value="KHL26266.1"/>
    <property type="molecule type" value="Genomic_DNA"/>
</dbReference>
<evidence type="ECO:0000256" key="1">
    <source>
        <dbReference type="ARBA" id="ARBA00002578"/>
    </source>
</evidence>
<keyword evidence="4 10" id="KW-1003">Cell membrane</keyword>
<comment type="similarity">
    <text evidence="2 10">Belongs to the FliR/MopE/SpaR family.</text>
</comment>
<dbReference type="GO" id="GO:0044780">
    <property type="term" value="P:bacterial-type flagellum assembly"/>
    <property type="evidence" value="ECO:0007669"/>
    <property type="project" value="UniProtKB-UniRule"/>
</dbReference>
<gene>
    <name evidence="11" type="ORF">PK98_07265</name>
</gene>
<feature type="transmembrane region" description="Helical" evidence="10">
    <location>
        <begin position="215"/>
        <end position="240"/>
    </location>
</feature>
<comment type="function">
    <text evidence="1 10">Role in flagellar biosynthesis.</text>
</comment>
<keyword evidence="5 10" id="KW-0812">Transmembrane</keyword>
<keyword evidence="11" id="KW-0282">Flagellum</keyword>
<dbReference type="OrthoDB" id="9797790at2"/>
<dbReference type="GO" id="GO:0006605">
    <property type="term" value="P:protein targeting"/>
    <property type="evidence" value="ECO:0007669"/>
    <property type="project" value="UniProtKB-UniRule"/>
</dbReference>
<dbReference type="PRINTS" id="PR00953">
    <property type="entry name" value="TYPE3IMRPROT"/>
</dbReference>
<evidence type="ECO:0000313" key="11">
    <source>
        <dbReference type="EMBL" id="KHL26266.1"/>
    </source>
</evidence>
<dbReference type="InterPro" id="IPR002010">
    <property type="entry name" value="T3SS_IM_R"/>
</dbReference>